<name>A0A7X2N2S3_9FIRM</name>
<dbReference type="GO" id="GO:0003676">
    <property type="term" value="F:nucleic acid binding"/>
    <property type="evidence" value="ECO:0007669"/>
    <property type="project" value="InterPro"/>
</dbReference>
<evidence type="ECO:0000256" key="5">
    <source>
        <dbReference type="ARBA" id="ARBA00022839"/>
    </source>
</evidence>
<dbReference type="InterPro" id="IPR041122">
    <property type="entry name" value="RecJ_OB"/>
</dbReference>
<proteinExistence type="inferred from homology"/>
<feature type="domain" description="RecJ OB" evidence="8">
    <location>
        <begin position="427"/>
        <end position="524"/>
    </location>
</feature>
<evidence type="ECO:0000313" key="10">
    <source>
        <dbReference type="Proteomes" id="UP000470082"/>
    </source>
</evidence>
<dbReference type="Pfam" id="PF17768">
    <property type="entry name" value="RecJ_OB"/>
    <property type="match status" value="1"/>
</dbReference>
<dbReference type="InterPro" id="IPR001667">
    <property type="entry name" value="DDH_dom"/>
</dbReference>
<feature type="domain" description="DHHA1" evidence="7">
    <location>
        <begin position="323"/>
        <end position="412"/>
    </location>
</feature>
<dbReference type="Pfam" id="PF01368">
    <property type="entry name" value="DHH"/>
    <property type="match status" value="1"/>
</dbReference>
<dbReference type="InterPro" id="IPR038763">
    <property type="entry name" value="DHH_sf"/>
</dbReference>
<dbReference type="InterPro" id="IPR051673">
    <property type="entry name" value="SSDNA_exonuclease_RecJ"/>
</dbReference>
<evidence type="ECO:0000256" key="2">
    <source>
        <dbReference type="ARBA" id="ARBA00019841"/>
    </source>
</evidence>
<sequence>MTICHSFFLGYNRFMENLSLLSQKVLEFIEPDHQNWNQWMIHKPLVPVSSRSCMNEFVEMMEYAKENHLKVMVAGDYDCDGIMATTIMVDGLRKFGLECGFYIPNRMKEGYGLHPHIVNLAYKKGYQIIITVDNGIKAIEALERAMELGISTIVTDHHTLEDYVPCDLLIHPDELEEDFSTLCGAGVSYECIRALHVDTPYHLMCACVASIGDMMPVTRQTRWIIQNGIRYLNQSHEPHFFSFTKDNHLNEKDIAFQIVPKLNAIGRLSNLANVNNVVRYFLNDKVDLSFVHQVEAINEKRKDLSSKMAMDALSRCDEEKDILFIYNENYHEGIVGLVSGQLNAQFEKPVIVSTLSDGLVRCSMRAPEGFNCMEFLKDFPLFETAGGHKQAAGFTFLDENLKEFRQYIDTKIQVYQWKKELKKTLYISPEELTLSQVKSLDVLRPFGNGFELPSFEIENPLIKNIFDFQNGKHRKYILEQGLQCMDFNQSIEHLRNKNKAIDSLIGSISISNYNHKESVNFTIDSIKYK</sequence>
<evidence type="ECO:0000259" key="8">
    <source>
        <dbReference type="Pfam" id="PF17768"/>
    </source>
</evidence>
<evidence type="ECO:0000256" key="4">
    <source>
        <dbReference type="ARBA" id="ARBA00022801"/>
    </source>
</evidence>
<dbReference type="AlphaFoldDB" id="A0A7X2N2S3"/>
<dbReference type="EMBL" id="VUMM01000006">
    <property type="protein sequence ID" value="MSS01366.1"/>
    <property type="molecule type" value="Genomic_DNA"/>
</dbReference>
<dbReference type="InterPro" id="IPR003156">
    <property type="entry name" value="DHHA1_dom"/>
</dbReference>
<reference evidence="9 10" key="1">
    <citation type="submission" date="2019-08" db="EMBL/GenBank/DDBJ databases">
        <title>In-depth cultivation of the pig gut microbiome towards novel bacterial diversity and tailored functional studies.</title>
        <authorList>
            <person name="Wylensek D."/>
            <person name="Hitch T.C.A."/>
            <person name="Clavel T."/>
        </authorList>
    </citation>
    <scope>NUCLEOTIDE SEQUENCE [LARGE SCALE GENOMIC DNA]</scope>
    <source>
        <strain evidence="9 10">LKV-178-WT-2G</strain>
    </source>
</reference>
<dbReference type="Pfam" id="PF02272">
    <property type="entry name" value="DHHA1"/>
    <property type="match status" value="1"/>
</dbReference>
<keyword evidence="5" id="KW-0269">Exonuclease</keyword>
<gene>
    <name evidence="9" type="ORF">FYJ50_04490</name>
</gene>
<keyword evidence="10" id="KW-1185">Reference proteome</keyword>
<protein>
    <recommendedName>
        <fullName evidence="2">Single-stranded-DNA-specific exonuclease RecJ</fullName>
    </recommendedName>
</protein>
<evidence type="ECO:0000313" key="9">
    <source>
        <dbReference type="EMBL" id="MSS01366.1"/>
    </source>
</evidence>
<evidence type="ECO:0000256" key="1">
    <source>
        <dbReference type="ARBA" id="ARBA00005915"/>
    </source>
</evidence>
<dbReference type="Gene3D" id="3.90.1640.30">
    <property type="match status" value="1"/>
</dbReference>
<dbReference type="PANTHER" id="PTHR30255:SF2">
    <property type="entry name" value="SINGLE-STRANDED-DNA-SPECIFIC EXONUCLEASE RECJ"/>
    <property type="match status" value="1"/>
</dbReference>
<evidence type="ECO:0000259" key="6">
    <source>
        <dbReference type="Pfam" id="PF01368"/>
    </source>
</evidence>
<dbReference type="GO" id="GO:0004527">
    <property type="term" value="F:exonuclease activity"/>
    <property type="evidence" value="ECO:0007669"/>
    <property type="project" value="UniProtKB-KW"/>
</dbReference>
<comment type="caution">
    <text evidence="9">The sequence shown here is derived from an EMBL/GenBank/DDBJ whole genome shotgun (WGS) entry which is preliminary data.</text>
</comment>
<dbReference type="SUPFAM" id="SSF64182">
    <property type="entry name" value="DHH phosphoesterases"/>
    <property type="match status" value="1"/>
</dbReference>
<dbReference type="Gene3D" id="3.10.310.30">
    <property type="match status" value="1"/>
</dbReference>
<evidence type="ECO:0000259" key="7">
    <source>
        <dbReference type="Pfam" id="PF02272"/>
    </source>
</evidence>
<accession>A0A7X2N2S3</accession>
<dbReference type="PANTHER" id="PTHR30255">
    <property type="entry name" value="SINGLE-STRANDED-DNA-SPECIFIC EXONUCLEASE RECJ"/>
    <property type="match status" value="1"/>
</dbReference>
<organism evidence="9 10">
    <name type="scientific">Floccifex porci</name>
    <dbReference type="NCBI Taxonomy" id="2606629"/>
    <lineage>
        <taxon>Bacteria</taxon>
        <taxon>Bacillati</taxon>
        <taxon>Bacillota</taxon>
        <taxon>Erysipelotrichia</taxon>
        <taxon>Erysipelotrichales</taxon>
        <taxon>Erysipelotrichaceae</taxon>
        <taxon>Floccifex</taxon>
    </lineage>
</organism>
<keyword evidence="3" id="KW-0540">Nuclease</keyword>
<dbReference type="Proteomes" id="UP000470082">
    <property type="component" value="Unassembled WGS sequence"/>
</dbReference>
<feature type="domain" description="DDH" evidence="6">
    <location>
        <begin position="70"/>
        <end position="193"/>
    </location>
</feature>
<comment type="similarity">
    <text evidence="1">Belongs to the RecJ family.</text>
</comment>
<evidence type="ECO:0000256" key="3">
    <source>
        <dbReference type="ARBA" id="ARBA00022722"/>
    </source>
</evidence>
<keyword evidence="4" id="KW-0378">Hydrolase</keyword>